<organism evidence="8 9">
    <name type="scientific">Hibiscus sabdariffa</name>
    <name type="common">roselle</name>
    <dbReference type="NCBI Taxonomy" id="183260"/>
    <lineage>
        <taxon>Eukaryota</taxon>
        <taxon>Viridiplantae</taxon>
        <taxon>Streptophyta</taxon>
        <taxon>Embryophyta</taxon>
        <taxon>Tracheophyta</taxon>
        <taxon>Spermatophyta</taxon>
        <taxon>Magnoliopsida</taxon>
        <taxon>eudicotyledons</taxon>
        <taxon>Gunneridae</taxon>
        <taxon>Pentapetalae</taxon>
        <taxon>rosids</taxon>
        <taxon>malvids</taxon>
        <taxon>Malvales</taxon>
        <taxon>Malvaceae</taxon>
        <taxon>Malvoideae</taxon>
        <taxon>Hibiscus</taxon>
    </lineage>
</organism>
<dbReference type="CDD" id="cd00266">
    <property type="entry name" value="MADS_SRF_like"/>
    <property type="match status" value="1"/>
</dbReference>
<keyword evidence="6" id="KW-0175">Coiled coil</keyword>
<evidence type="ECO:0000256" key="1">
    <source>
        <dbReference type="ARBA" id="ARBA00004123"/>
    </source>
</evidence>
<dbReference type="PRINTS" id="PR00404">
    <property type="entry name" value="MADSDOMAIN"/>
</dbReference>
<dbReference type="InterPro" id="IPR033897">
    <property type="entry name" value="SRF-like_MADS-box"/>
</dbReference>
<evidence type="ECO:0000256" key="3">
    <source>
        <dbReference type="ARBA" id="ARBA00023125"/>
    </source>
</evidence>
<dbReference type="InterPro" id="IPR002100">
    <property type="entry name" value="TF_MADSbox"/>
</dbReference>
<name>A0ABR2U7K1_9ROSI</name>
<dbReference type="SMART" id="SM00432">
    <property type="entry name" value="MADS"/>
    <property type="match status" value="1"/>
</dbReference>
<dbReference type="InterPro" id="IPR036879">
    <property type="entry name" value="TF_MADSbox_sf"/>
</dbReference>
<keyword evidence="4" id="KW-0804">Transcription</keyword>
<dbReference type="SUPFAM" id="SSF55455">
    <property type="entry name" value="SRF-like"/>
    <property type="match status" value="1"/>
</dbReference>
<gene>
    <name evidence="8" type="ORF">V6N11_059319</name>
</gene>
<dbReference type="PANTHER" id="PTHR48019">
    <property type="entry name" value="SERUM RESPONSE FACTOR HOMOLOG"/>
    <property type="match status" value="1"/>
</dbReference>
<feature type="coiled-coil region" evidence="6">
    <location>
        <begin position="209"/>
        <end position="236"/>
    </location>
</feature>
<dbReference type="InterPro" id="IPR050142">
    <property type="entry name" value="MADS-box/MEF2_TF"/>
</dbReference>
<keyword evidence="3" id="KW-0238">DNA-binding</keyword>
<dbReference type="Gene3D" id="3.40.1810.10">
    <property type="entry name" value="Transcription factor, MADS-box"/>
    <property type="match status" value="1"/>
</dbReference>
<comment type="caution">
    <text evidence="8">The sequence shown here is derived from an EMBL/GenBank/DDBJ whole genome shotgun (WGS) entry which is preliminary data.</text>
</comment>
<reference evidence="8 9" key="1">
    <citation type="journal article" date="2024" name="G3 (Bethesda)">
        <title>Genome assembly of Hibiscus sabdariffa L. provides insights into metabolisms of medicinal natural products.</title>
        <authorList>
            <person name="Kim T."/>
        </authorList>
    </citation>
    <scope>NUCLEOTIDE SEQUENCE [LARGE SCALE GENOMIC DNA]</scope>
    <source>
        <strain evidence="8">TK-2024</strain>
        <tissue evidence="8">Old leaves</tissue>
    </source>
</reference>
<evidence type="ECO:0000256" key="2">
    <source>
        <dbReference type="ARBA" id="ARBA00023015"/>
    </source>
</evidence>
<protein>
    <recommendedName>
        <fullName evidence="7">MADS-box domain-containing protein</fullName>
    </recommendedName>
</protein>
<comment type="subcellular location">
    <subcellularLocation>
        <location evidence="1">Nucleus</location>
    </subcellularLocation>
</comment>
<dbReference type="Pfam" id="PF00319">
    <property type="entry name" value="SRF-TF"/>
    <property type="match status" value="1"/>
</dbReference>
<dbReference type="EMBL" id="JBBPBN010000002">
    <property type="protein sequence ID" value="KAK9045439.1"/>
    <property type="molecule type" value="Genomic_DNA"/>
</dbReference>
<dbReference type="PROSITE" id="PS50066">
    <property type="entry name" value="MADS_BOX_2"/>
    <property type="match status" value="1"/>
</dbReference>
<evidence type="ECO:0000256" key="5">
    <source>
        <dbReference type="ARBA" id="ARBA00023242"/>
    </source>
</evidence>
<evidence type="ECO:0000313" key="8">
    <source>
        <dbReference type="EMBL" id="KAK9045439.1"/>
    </source>
</evidence>
<keyword evidence="5" id="KW-0539">Nucleus</keyword>
<keyword evidence="9" id="KW-1185">Reference proteome</keyword>
<feature type="domain" description="MADS-box" evidence="7">
    <location>
        <begin position="133"/>
        <end position="185"/>
    </location>
</feature>
<accession>A0ABR2U7K1</accession>
<dbReference type="Proteomes" id="UP001396334">
    <property type="component" value="Unassembled WGS sequence"/>
</dbReference>
<evidence type="ECO:0000313" key="9">
    <source>
        <dbReference type="Proteomes" id="UP001396334"/>
    </source>
</evidence>
<evidence type="ECO:0000256" key="6">
    <source>
        <dbReference type="SAM" id="Coils"/>
    </source>
</evidence>
<proteinExistence type="predicted"/>
<keyword evidence="2" id="KW-0805">Transcription regulation</keyword>
<evidence type="ECO:0000256" key="4">
    <source>
        <dbReference type="ARBA" id="ARBA00023163"/>
    </source>
</evidence>
<sequence length="351" mass="39608">MGAFIGGFHNRRFATDVSTLEDDHDLVGFKKLHHGDDDNSIFSGGIQFAIAQLPLLKLMGCGMTICDLDSQNPPLELKIDKYRLIEVCETSESEFSLYMKPSVTFNKCCDWFYESSNMSRLLQFCRYEEHERMGRVKLKIKKLENPNGRQATYAKRKLGIMKKANELSILCDVEIVLLMFSPTNKPSLCIGKRSSIEETIEKFAQLTSQERAKRKLESLEENYVKQQQLLSECTSQVPYRMGIEQQLQSLVWMPNHDSRHMALDVEGSARSSFGSYSGYFGTGKSSELSSSGPENDILNDLNGNRSLQLQLDYQVNGVVQGPRTGYDTTPDSWTSTSGPCGVTMFDEPLFS</sequence>
<evidence type="ECO:0000259" key="7">
    <source>
        <dbReference type="PROSITE" id="PS50066"/>
    </source>
</evidence>